<gene>
    <name evidence="1" type="ORF">HPB49_024367</name>
</gene>
<proteinExistence type="predicted"/>
<organism evidence="1 2">
    <name type="scientific">Dermacentor silvarum</name>
    <name type="common">Tick</name>
    <dbReference type="NCBI Taxonomy" id="543639"/>
    <lineage>
        <taxon>Eukaryota</taxon>
        <taxon>Metazoa</taxon>
        <taxon>Ecdysozoa</taxon>
        <taxon>Arthropoda</taxon>
        <taxon>Chelicerata</taxon>
        <taxon>Arachnida</taxon>
        <taxon>Acari</taxon>
        <taxon>Parasitiformes</taxon>
        <taxon>Ixodida</taxon>
        <taxon>Ixodoidea</taxon>
        <taxon>Ixodidae</taxon>
        <taxon>Rhipicephalinae</taxon>
        <taxon>Dermacentor</taxon>
    </lineage>
</organism>
<keyword evidence="2" id="KW-1185">Reference proteome</keyword>
<dbReference type="Proteomes" id="UP000821865">
    <property type="component" value="Chromosome 6"/>
</dbReference>
<comment type="caution">
    <text evidence="1">The sequence shown here is derived from an EMBL/GenBank/DDBJ whole genome shotgun (WGS) entry which is preliminary data.</text>
</comment>
<dbReference type="EMBL" id="CM023475">
    <property type="protein sequence ID" value="KAH7946397.1"/>
    <property type="molecule type" value="Genomic_DNA"/>
</dbReference>
<sequence length="191" mass="21299">MQLLELEKEFYFNRYLCRQRRVELASQLQLSERQVKIWFQNRRMKFKREQRAAGVWPLEDGADEESSCSPTAVSHIHGCLKTDSTWLANNATSLAPGSKPGYHQHIANGLDQSRHRHATATTHTGTNGATTDCAGSHHQCLGTRHVNHGTPNRCCGCSNGIWPQSSARKASEARYQQAAKAAPQCNLTKEA</sequence>
<protein>
    <submittedName>
        <fullName evidence="1">Uncharacterized protein</fullName>
    </submittedName>
</protein>
<accession>A0ACB8CNG7</accession>
<evidence type="ECO:0000313" key="2">
    <source>
        <dbReference type="Proteomes" id="UP000821865"/>
    </source>
</evidence>
<name>A0ACB8CNG7_DERSI</name>
<reference evidence="1" key="1">
    <citation type="submission" date="2020-05" db="EMBL/GenBank/DDBJ databases">
        <title>Large-scale comparative analyses of tick genomes elucidate their genetic diversity and vector capacities.</title>
        <authorList>
            <person name="Jia N."/>
            <person name="Wang J."/>
            <person name="Shi W."/>
            <person name="Du L."/>
            <person name="Sun Y."/>
            <person name="Zhan W."/>
            <person name="Jiang J."/>
            <person name="Wang Q."/>
            <person name="Zhang B."/>
            <person name="Ji P."/>
            <person name="Sakyi L.B."/>
            <person name="Cui X."/>
            <person name="Yuan T."/>
            <person name="Jiang B."/>
            <person name="Yang W."/>
            <person name="Lam T.T.-Y."/>
            <person name="Chang Q."/>
            <person name="Ding S."/>
            <person name="Wang X."/>
            <person name="Zhu J."/>
            <person name="Ruan X."/>
            <person name="Zhao L."/>
            <person name="Wei J."/>
            <person name="Que T."/>
            <person name="Du C."/>
            <person name="Cheng J."/>
            <person name="Dai P."/>
            <person name="Han X."/>
            <person name="Huang E."/>
            <person name="Gao Y."/>
            <person name="Liu J."/>
            <person name="Shao H."/>
            <person name="Ye R."/>
            <person name="Li L."/>
            <person name="Wei W."/>
            <person name="Wang X."/>
            <person name="Wang C."/>
            <person name="Yang T."/>
            <person name="Huo Q."/>
            <person name="Li W."/>
            <person name="Guo W."/>
            <person name="Chen H."/>
            <person name="Zhou L."/>
            <person name="Ni X."/>
            <person name="Tian J."/>
            <person name="Zhou Y."/>
            <person name="Sheng Y."/>
            <person name="Liu T."/>
            <person name="Pan Y."/>
            <person name="Xia L."/>
            <person name="Li J."/>
            <person name="Zhao F."/>
            <person name="Cao W."/>
        </authorList>
    </citation>
    <scope>NUCLEOTIDE SEQUENCE</scope>
    <source>
        <strain evidence="1">Dsil-2018</strain>
    </source>
</reference>
<evidence type="ECO:0000313" key="1">
    <source>
        <dbReference type="EMBL" id="KAH7946397.1"/>
    </source>
</evidence>